<dbReference type="SUPFAM" id="SSF52980">
    <property type="entry name" value="Restriction endonuclease-like"/>
    <property type="match status" value="1"/>
</dbReference>
<dbReference type="SMART" id="SM00487">
    <property type="entry name" value="DEXDc"/>
    <property type="match status" value="1"/>
</dbReference>
<dbReference type="InterPro" id="IPR053980">
    <property type="entry name" value="ISP_coupler"/>
</dbReference>
<dbReference type="InterPro" id="IPR041635">
    <property type="entry name" value="Type_ISP_LLaBIII_C"/>
</dbReference>
<dbReference type="REBASE" id="47605">
    <property type="entry name" value="Hce7128ORF6605P"/>
</dbReference>
<dbReference type="HOGENOM" id="CLU_002151_1_0_7"/>
<dbReference type="InterPro" id="IPR001650">
    <property type="entry name" value="Helicase_C-like"/>
</dbReference>
<dbReference type="CDD" id="cd18785">
    <property type="entry name" value="SF2_C"/>
    <property type="match status" value="1"/>
</dbReference>
<dbReference type="Pfam" id="PF13156">
    <property type="entry name" value="Mrr_cat_2"/>
    <property type="match status" value="1"/>
</dbReference>
<evidence type="ECO:0000259" key="2">
    <source>
        <dbReference type="PROSITE" id="PS51194"/>
    </source>
</evidence>
<dbReference type="GO" id="GO:0003677">
    <property type="term" value="F:DNA binding"/>
    <property type="evidence" value="ECO:0007669"/>
    <property type="project" value="InterPro"/>
</dbReference>
<dbReference type="GO" id="GO:0016787">
    <property type="term" value="F:hydrolase activity"/>
    <property type="evidence" value="ECO:0007669"/>
    <property type="project" value="InterPro"/>
</dbReference>
<dbReference type="Pfam" id="PF18135">
    <property type="entry name" value="Type_ISP_C"/>
    <property type="match status" value="1"/>
</dbReference>
<dbReference type="eggNOG" id="COG0286">
    <property type="taxonomic scope" value="Bacteria"/>
</dbReference>
<accession>I0ENR0</accession>
<evidence type="ECO:0008006" key="5">
    <source>
        <dbReference type="Google" id="ProtNLM"/>
    </source>
</evidence>
<dbReference type="Proteomes" id="UP000005010">
    <property type="component" value="Chromosome"/>
</dbReference>
<dbReference type="Gene3D" id="3.40.50.300">
    <property type="entry name" value="P-loop containing nucleotide triphosphate hydrolases"/>
    <property type="match status" value="2"/>
</dbReference>
<dbReference type="InterPro" id="IPR027417">
    <property type="entry name" value="P-loop_NTPase"/>
</dbReference>
<dbReference type="eggNOG" id="COG4889">
    <property type="taxonomic scope" value="Bacteria"/>
</dbReference>
<evidence type="ECO:0000313" key="4">
    <source>
        <dbReference type="Proteomes" id="UP000005010"/>
    </source>
</evidence>
<dbReference type="STRING" id="182217.HCW_06605"/>
<dbReference type="RefSeq" id="WP_014661447.1">
    <property type="nucleotide sequence ID" value="NC_017737.1"/>
</dbReference>
<dbReference type="InterPro" id="IPR011335">
    <property type="entry name" value="Restrct_endonuc-II-like"/>
</dbReference>
<dbReference type="InterPro" id="IPR014001">
    <property type="entry name" value="Helicase_ATP-bd"/>
</dbReference>
<dbReference type="PANTHER" id="PTHR47396">
    <property type="entry name" value="TYPE I RESTRICTION ENZYME ECOKI R PROTEIN"/>
    <property type="match status" value="1"/>
</dbReference>
<dbReference type="Gene3D" id="3.40.50.150">
    <property type="entry name" value="Vaccinia Virus protein VP39"/>
    <property type="match status" value="1"/>
</dbReference>
<dbReference type="Pfam" id="PF22240">
    <property type="entry name" value="ISP_coupler"/>
    <property type="match status" value="1"/>
</dbReference>
<dbReference type="InterPro" id="IPR039442">
    <property type="entry name" value="Mrr-like_dom"/>
</dbReference>
<dbReference type="SUPFAM" id="SSF53335">
    <property type="entry name" value="S-adenosyl-L-methionine-dependent methyltransferases"/>
    <property type="match status" value="1"/>
</dbReference>
<dbReference type="GO" id="GO:0005829">
    <property type="term" value="C:cytosol"/>
    <property type="evidence" value="ECO:0007669"/>
    <property type="project" value="TreeGrafter"/>
</dbReference>
<dbReference type="PATRIC" id="fig|182217.3.peg.1396"/>
<gene>
    <name evidence="3" type="ordered locus">HCW_06605</name>
</gene>
<feature type="domain" description="Helicase ATP-binding" evidence="1">
    <location>
        <begin position="187"/>
        <end position="392"/>
    </location>
</feature>
<dbReference type="PROSITE" id="PS51194">
    <property type="entry name" value="HELICASE_CTER"/>
    <property type="match status" value="1"/>
</dbReference>
<feature type="domain" description="Helicase C-terminal" evidence="2">
    <location>
        <begin position="491"/>
        <end position="664"/>
    </location>
</feature>
<dbReference type="PROSITE" id="PS51192">
    <property type="entry name" value="HELICASE_ATP_BIND_1"/>
    <property type="match status" value="1"/>
</dbReference>
<evidence type="ECO:0000313" key="3">
    <source>
        <dbReference type="EMBL" id="AFI04579.1"/>
    </source>
</evidence>
<dbReference type="KEGG" id="hce:HCW_06605"/>
<dbReference type="GO" id="GO:0005524">
    <property type="term" value="F:ATP binding"/>
    <property type="evidence" value="ECO:0007669"/>
    <property type="project" value="InterPro"/>
</dbReference>
<dbReference type="SMART" id="SM00490">
    <property type="entry name" value="HELICc"/>
    <property type="match status" value="1"/>
</dbReference>
<reference evidence="4" key="1">
    <citation type="submission" date="2012-04" db="EMBL/GenBank/DDBJ databases">
        <title>Complete genome sequence of Helicobacter cetorum strain MIT 00-7128.</title>
        <authorList>
            <person name="Kersulyte D."/>
            <person name="Berg D.E."/>
        </authorList>
    </citation>
    <scope>NUCLEOTIDE SEQUENCE [LARGE SCALE GENOMIC DNA]</scope>
    <source>
        <strain evidence="4">MIT 00-7128</strain>
    </source>
</reference>
<sequence length="1608" mass="185243">MTFLEFEEQFLKPQTDNVIKGTLFEILSKYFLTKLSSKDSRDFVSIDLWDNFKEKNGKDCGIDIVITTKNNEYIGVQCKYHKNPIKLESNITNFFTLLQSGFESPSNKKIRFKEGILIATNGITEPVQQQLNNIQKMNHIPIEVIDRDQIKKLDIDYQYLVKNHAIKENSKTLHPYQIEAINKVKEHYYIHNETRGKLIMACGTGKTYTSLQIIEQLTPNNSNILFLAPSIMLVGQTFREFRANRAKNTSCSYALICSDEDVGKVSKDKKDADEMLDGYILNKASTNPQDLIKAFKHKKPNERLIVFSTYQSIEVISKAQNLEPSLTFELMICDEAHKSVPSVDKKQAKDNVFAKCHDNDFLKANKRLYMTATPKVPKIKKNKDPQEIEFLSMDNEEIFGKEIFYYGFGQAIAEKRLCDYKVLVLMTDTKEIADIVNIYNKKHHLKEEAHKKVQAEDEIDYEFVAKILGMYKALSRFNIQVLDTTNNQNSTLVDLGDTTTSKQAISFSTFKSTSKKITNHACKLIEYYKQLYAPNLAPFDLEIDHIDGEMNATLRAHKLEWLSHKADSNTTCKILSNARCLSEGVDVPSLDSVIFFDSKESKIDIAQSIGRAIRLDKNNPNKTHGYIILPVAYSNEYNRSLNEYVKSTSFRVVWEVLGALRSIDDRFIADNIYIAPPMSERSSSGEKTKTKPPKINFEEGFRLAQKLHSVIAEKIGDSLYWENFGKKAATKIEPIKERLRDIDRKTNGIIITDFLKVLRKNIHHNIDKKESLDMLASHLILNPIYKSILGHFDEPISKALEEQIAKLKKEGLNEGETKDLKDYYREVERQAKSAKSDSNKLKLLNALHEAFIDGVYKKEKQKHGINLTPLEIIDFLLHSTNFLLSKHFNLSFENKEVKILDPFTGTGAFISRLLSQENAFFKKEIVFEKANDFYAQEIMLLSYHTAILKITQTLQEYDKNAPLFKNVILCDSLDYLEEEAYLKNQKTLLPDFKDEPTPLSENKKLKDKVAQNYITIVCSNPPYSSKQGDVNENNANLKHPNLEKAIKKAYTGGFNKNEGHTTRDTYIQAIFMATQKIGDKGIVSFVVNSSFLDSKAGVGFRKRLLEDFNELYILDLRGDLQSQQQNLKQNEGENVFDIKAGVCLFLGMKNPSLNTHKLYYYDIGDNLKKKDKLRFLTENKSLFNLEFTEIVPNAQYDWLNQRNSGGGGVYSSLMCLKKSADTTNALFTLNSLGVATSRDEWAYNFSQKTLQNTIETSLETYRNDLARFDYENFKSKIPSNIKKADYYKFLDSEITINGIVRWGDDLKKRFVRQEILENYDNKHVRVATYRPFVKTYLYFKKEWIDRPREFSNIFPTQESENKIICISQLKFSVLMLNNIIDMNLSGISGGMTAYPLYTYENGTQEYAISKDYLNKFREHYNDNTISYEDIFYYTYGILHHKGFKETYKIYLQKEDPKIPLSKDFKIISELGKELANLHLNYETSPLKHESFEIIGDVNDPKTYEVEKMKFIDKTTKECVIYNNHITITDIPSVAFEYKLCGNSVVESYMKNMSIKISKKAKNKEGDFITDNPNDFKGGKYIFETFLRVIALSIKSVELIEKISGLSYE</sequence>
<dbReference type="PANTHER" id="PTHR47396:SF1">
    <property type="entry name" value="ATP-DEPENDENT HELICASE IRC3-RELATED"/>
    <property type="match status" value="1"/>
</dbReference>
<dbReference type="PRINTS" id="PR00507">
    <property type="entry name" value="N12N6MTFRASE"/>
</dbReference>
<organism evidence="3 4">
    <name type="scientific">Helicobacter cetorum (strain ATCC BAA-429 / MIT 00-7128)</name>
    <dbReference type="NCBI Taxonomy" id="182217"/>
    <lineage>
        <taxon>Bacteria</taxon>
        <taxon>Pseudomonadati</taxon>
        <taxon>Campylobacterota</taxon>
        <taxon>Epsilonproteobacteria</taxon>
        <taxon>Campylobacterales</taxon>
        <taxon>Helicobacteraceae</taxon>
        <taxon>Helicobacter</taxon>
    </lineage>
</organism>
<dbReference type="EMBL" id="CP003479">
    <property type="protein sequence ID" value="AFI04579.1"/>
    <property type="molecule type" value="Genomic_DNA"/>
</dbReference>
<dbReference type="InterPro" id="IPR050742">
    <property type="entry name" value="Helicase_Restrict-Modif_Enz"/>
</dbReference>
<dbReference type="SUPFAM" id="SSF52540">
    <property type="entry name" value="P-loop containing nucleoside triphosphate hydrolases"/>
    <property type="match status" value="1"/>
</dbReference>
<protein>
    <recommendedName>
        <fullName evidence="5">Restriction endonuclease</fullName>
    </recommendedName>
</protein>
<keyword evidence="4" id="KW-1185">Reference proteome</keyword>
<proteinExistence type="predicted"/>
<dbReference type="Pfam" id="PF04851">
    <property type="entry name" value="ResIII"/>
    <property type="match status" value="1"/>
</dbReference>
<dbReference type="InterPro" id="IPR006935">
    <property type="entry name" value="Helicase/UvrB_N"/>
</dbReference>
<evidence type="ECO:0000259" key="1">
    <source>
        <dbReference type="PROSITE" id="PS51192"/>
    </source>
</evidence>
<dbReference type="Pfam" id="PF00271">
    <property type="entry name" value="Helicase_C"/>
    <property type="match status" value="1"/>
</dbReference>
<dbReference type="InterPro" id="IPR029063">
    <property type="entry name" value="SAM-dependent_MTases_sf"/>
</dbReference>
<name>I0ENR0_HELC0</name>